<reference evidence="3 4" key="1">
    <citation type="submission" date="2023-10" db="EMBL/GenBank/DDBJ databases">
        <title>Noviherbaspirillum sp. CPCC 100848 genome assembly.</title>
        <authorList>
            <person name="Li X.Y."/>
            <person name="Fang X.M."/>
        </authorList>
    </citation>
    <scope>NUCLEOTIDE SEQUENCE [LARGE SCALE GENOMIC DNA]</scope>
    <source>
        <strain evidence="3 4">CPCC 100848</strain>
    </source>
</reference>
<sequence>MNATATAAGSPHILLVEDNEDDVILVQRSLRKAGVTAPVNVVRDGDEAITFLGGAADAAQPPALVLLDLKLPRRNGLEVLAWIRAHPGLSALPVVMFTTSTQDADVGEAYRLGANSYLKKPATMQETTELLRTTGLYWLVHNVRSPAQGNGERR</sequence>
<feature type="domain" description="Response regulatory" evidence="2">
    <location>
        <begin position="12"/>
        <end position="135"/>
    </location>
</feature>
<dbReference type="PROSITE" id="PS50110">
    <property type="entry name" value="RESPONSE_REGULATORY"/>
    <property type="match status" value="1"/>
</dbReference>
<evidence type="ECO:0000256" key="1">
    <source>
        <dbReference type="PROSITE-ProRule" id="PRU00169"/>
    </source>
</evidence>
<dbReference type="SMART" id="SM00448">
    <property type="entry name" value="REC"/>
    <property type="match status" value="1"/>
</dbReference>
<feature type="modified residue" description="4-aspartylphosphate" evidence="1">
    <location>
        <position position="68"/>
    </location>
</feature>
<dbReference type="PANTHER" id="PTHR44520">
    <property type="entry name" value="RESPONSE REGULATOR RCP1-RELATED"/>
    <property type="match status" value="1"/>
</dbReference>
<comment type="caution">
    <text evidence="3">The sequence shown here is derived from an EMBL/GenBank/DDBJ whole genome shotgun (WGS) entry which is preliminary data.</text>
</comment>
<dbReference type="InterPro" id="IPR052893">
    <property type="entry name" value="TCS_response_regulator"/>
</dbReference>
<dbReference type="CDD" id="cd17557">
    <property type="entry name" value="REC_Rcp-like"/>
    <property type="match status" value="1"/>
</dbReference>
<organism evidence="3 4">
    <name type="scientific">Noviherbaspirillum album</name>
    <dbReference type="NCBI Taxonomy" id="3080276"/>
    <lineage>
        <taxon>Bacteria</taxon>
        <taxon>Pseudomonadati</taxon>
        <taxon>Pseudomonadota</taxon>
        <taxon>Betaproteobacteria</taxon>
        <taxon>Burkholderiales</taxon>
        <taxon>Oxalobacteraceae</taxon>
        <taxon>Noviherbaspirillum</taxon>
    </lineage>
</organism>
<evidence type="ECO:0000259" key="2">
    <source>
        <dbReference type="PROSITE" id="PS50110"/>
    </source>
</evidence>
<gene>
    <name evidence="3" type="ORF">RY831_32485</name>
</gene>
<name>A0ABU6JJI2_9BURK</name>
<keyword evidence="1" id="KW-0597">Phosphoprotein</keyword>
<dbReference type="Gene3D" id="3.40.50.2300">
    <property type="match status" value="1"/>
</dbReference>
<evidence type="ECO:0000313" key="3">
    <source>
        <dbReference type="EMBL" id="MEC4723836.1"/>
    </source>
</evidence>
<protein>
    <submittedName>
        <fullName evidence="3">Response regulator</fullName>
    </submittedName>
</protein>
<dbReference type="Proteomes" id="UP001352263">
    <property type="component" value="Unassembled WGS sequence"/>
</dbReference>
<dbReference type="InterPro" id="IPR011006">
    <property type="entry name" value="CheY-like_superfamily"/>
</dbReference>
<evidence type="ECO:0000313" key="4">
    <source>
        <dbReference type="Proteomes" id="UP001352263"/>
    </source>
</evidence>
<dbReference type="RefSeq" id="WP_326510438.1">
    <property type="nucleotide sequence ID" value="NZ_JAWIIV010000085.1"/>
</dbReference>
<proteinExistence type="predicted"/>
<accession>A0ABU6JJI2</accession>
<keyword evidence="4" id="KW-1185">Reference proteome</keyword>
<dbReference type="SUPFAM" id="SSF52172">
    <property type="entry name" value="CheY-like"/>
    <property type="match status" value="1"/>
</dbReference>
<dbReference type="InterPro" id="IPR001789">
    <property type="entry name" value="Sig_transdc_resp-reg_receiver"/>
</dbReference>
<dbReference type="EMBL" id="JAWIIV010000085">
    <property type="protein sequence ID" value="MEC4723836.1"/>
    <property type="molecule type" value="Genomic_DNA"/>
</dbReference>
<dbReference type="PANTHER" id="PTHR44520:SF1">
    <property type="entry name" value="TWO-COMPONENT SYSTEM REGULATORY PROTEIN"/>
    <property type="match status" value="1"/>
</dbReference>
<dbReference type="Pfam" id="PF00072">
    <property type="entry name" value="Response_reg"/>
    <property type="match status" value="1"/>
</dbReference>